<gene>
    <name evidence="1" type="ORF">LCGC14_2239990</name>
</gene>
<dbReference type="AlphaFoldDB" id="A0A0F9G0R4"/>
<reference evidence="1" key="1">
    <citation type="journal article" date="2015" name="Nature">
        <title>Complex archaea that bridge the gap between prokaryotes and eukaryotes.</title>
        <authorList>
            <person name="Spang A."/>
            <person name="Saw J.H."/>
            <person name="Jorgensen S.L."/>
            <person name="Zaremba-Niedzwiedzka K."/>
            <person name="Martijn J."/>
            <person name="Lind A.E."/>
            <person name="van Eijk R."/>
            <person name="Schleper C."/>
            <person name="Guy L."/>
            <person name="Ettema T.J."/>
        </authorList>
    </citation>
    <scope>NUCLEOTIDE SEQUENCE</scope>
</reference>
<name>A0A0F9G0R4_9ZZZZ</name>
<dbReference type="EMBL" id="LAZR01030315">
    <property type="protein sequence ID" value="KKL56982.1"/>
    <property type="molecule type" value="Genomic_DNA"/>
</dbReference>
<organism evidence="1">
    <name type="scientific">marine sediment metagenome</name>
    <dbReference type="NCBI Taxonomy" id="412755"/>
    <lineage>
        <taxon>unclassified sequences</taxon>
        <taxon>metagenomes</taxon>
        <taxon>ecological metagenomes</taxon>
    </lineage>
</organism>
<dbReference type="InterPro" id="IPR025234">
    <property type="entry name" value="YjzH-like"/>
</dbReference>
<dbReference type="Pfam" id="PF13783">
    <property type="entry name" value="DUF4177"/>
    <property type="match status" value="1"/>
</dbReference>
<protein>
    <recommendedName>
        <fullName evidence="2">DUF4177 domain-containing protein</fullName>
    </recommendedName>
</protein>
<evidence type="ECO:0000313" key="1">
    <source>
        <dbReference type="EMBL" id="KKL56982.1"/>
    </source>
</evidence>
<evidence type="ECO:0008006" key="2">
    <source>
        <dbReference type="Google" id="ProtNLM"/>
    </source>
</evidence>
<comment type="caution">
    <text evidence="1">The sequence shown here is derived from an EMBL/GenBank/DDBJ whole genome shotgun (WGS) entry which is preliminary data.</text>
</comment>
<accession>A0A0F9G0R4</accession>
<proteinExistence type="predicted"/>
<sequence>MTQWEYKILFSTVFGNDQKQLNELGLEGWELVATTNSMGGVEGYVMKRSLTNTKDTGGE</sequence>